<evidence type="ECO:0000256" key="2">
    <source>
        <dbReference type="ARBA" id="ARBA00004613"/>
    </source>
</evidence>
<dbReference type="KEGG" id="nft:FBF37_03045"/>
<evidence type="ECO:0000256" key="7">
    <source>
        <dbReference type="ARBA" id="ARBA00023136"/>
    </source>
</evidence>
<dbReference type="Pfam" id="PF06594">
    <property type="entry name" value="HCBP_related"/>
    <property type="match status" value="6"/>
</dbReference>
<dbReference type="RefSeq" id="WP_138079374.1">
    <property type="nucleotide sequence ID" value="NZ_CP040004.1"/>
</dbReference>
<sequence length="1288" mass="140903">MKTESEDVSFKDTFKVLDAAIFQDAKAGIDLLSEFARVMKYHGLKKSVEFENLRNYYVKQSAEYGRIIDFAGEKVLNGTDKGDSLNTKDDYTLIAAGDGDDGLYADNNDNVLYGDAGNDTIYGMGGDDVLVGGAGTDQLRGGAGDDIYRFSRGDGTDYIEETDGFDTIQLGEGILPEDVILQTVSGYGNKISLAITIKNTTDKIVVDGHFGTRIYNSDRLHTDNPGSQIERIIFSNGVSWGVAEIHRRAHDMVGTNNSDHLASFEDGAYTYHGLGGNDSVIGGFANDSLYGDDGNDTIYGYGGNDVLSGGVGDDQLRGGAGDDVYLFSRGDGVDYIEETDGFDTIQFGEGISPNDVVARVVSTDGNSISLELSIAGTNDKMTIHRHFGQYSYYQQEDIASPGNQIERVMFADGTAWDIDEIYRRAHDMVGTDGNDNFSMVGNAPVIYHGLAGNDNISGRSGKDVLYGDAGDDYISGGGTLIGGPGNDNIRGSKGDDVYIFNRGDGQDLITDTGGVDTIRFGDGIRPDDIVIKRVGNGYGHNLELCIKDTDDKVAVYEHFGTNSYWGSVDNPAVQIERVEFADGTVWTKEDIDDKMHNRTGTDGADTIEAYGKRGVVYHGLGGDDNLRGAMGDDQLYGEDGDDRISGGEGNDLIAGGRGNDIIDSFRGDDTYVFNRGDGKDIITDYNGFDTVRFGEGIKPGDIVLKRVYANRELSLEISIRGTEDAVTFISHFDPVKSYLTANYALEQIAFADGTVWTKDDIDYKMHHLTGTEENDQLAAYDKADVVYYGRGGDDNLRGGVGNDQLYGEDGDDQLYGDEGNDLIVGGKGNDKITSIAGDDVYVFNRGDGKDIITDYNGFDTVQFGEGIKPEDVVLKRVYVNRDWSLEVSLKDTEDTITFISHFDPVKSYLTANYALEQITFADGTVWTKEDIDDKMHHLTGTEADDRLAAYDKARVVYHGRGGNDTLVGSEGNDELYGEDGDDRISSGEGNDLIAGGRGNDIIDSFRGDDIYVFNRGDGQDVINDYDGTDIIRFGEGVKPEDIIVSRVPWYSDYNLVLSLKDTDDKITVVSHFGSSNYSGYYATPQRRIERFEFADGTVWTAETVDDKMHNLVGTDAKDNLTAYDDKSVTYYGMGGDDTLQGRKGNDMLIGGIGDDYLLGDVGDDTYVFARGDGKDRVFDFGGNDTIRLGHNHTEVMFKKIYSSDLLLEMCGSADSVQIQEWYNYNSDRRIETIQAEDGYTIQPEKVQQLIQAMASFGNSHGMNWQQALEAHPVEAQSIISQYWTVPTA</sequence>
<dbReference type="Gene3D" id="2.150.10.10">
    <property type="entry name" value="Serralysin-like metalloprotease, C-terminal"/>
    <property type="match status" value="6"/>
</dbReference>
<evidence type="ECO:0000313" key="10">
    <source>
        <dbReference type="Proteomes" id="UP000310639"/>
    </source>
</evidence>
<dbReference type="EMBL" id="CP040004">
    <property type="protein sequence ID" value="QCT42427.1"/>
    <property type="molecule type" value="Genomic_DNA"/>
</dbReference>
<proteinExistence type="predicted"/>
<feature type="domain" description="Haemolysin-type calcium binding-related" evidence="8">
    <location>
        <begin position="193"/>
        <end position="243"/>
    </location>
</feature>
<dbReference type="InterPro" id="IPR010566">
    <property type="entry name" value="Haemolys_ca-bd"/>
</dbReference>
<evidence type="ECO:0000259" key="8">
    <source>
        <dbReference type="Pfam" id="PF06594"/>
    </source>
</evidence>
<keyword evidence="5" id="KW-0677">Repeat</keyword>
<keyword evidence="3" id="KW-0964">Secreted</keyword>
<dbReference type="GO" id="GO:0005576">
    <property type="term" value="C:extracellular region"/>
    <property type="evidence" value="ECO:0007669"/>
    <property type="project" value="UniProtKB-SubCell"/>
</dbReference>
<dbReference type="OrthoDB" id="1814568at2"/>
<dbReference type="PRINTS" id="PR01488">
    <property type="entry name" value="RTXTOXINA"/>
</dbReference>
<keyword evidence="7" id="KW-0472">Membrane</keyword>
<dbReference type="InterPro" id="IPR011049">
    <property type="entry name" value="Serralysin-like_metalloprot_C"/>
</dbReference>
<dbReference type="Pfam" id="PF00353">
    <property type="entry name" value="HemolysinCabind"/>
    <property type="match status" value="8"/>
</dbReference>
<reference evidence="9 10" key="1">
    <citation type="submission" date="2019-04" db="EMBL/GenBank/DDBJ databases">
        <title>Saccharibacteria TM7 genomes.</title>
        <authorList>
            <person name="Bor B."/>
            <person name="He X."/>
            <person name="Chen T."/>
            <person name="Dewhirst F.E."/>
        </authorList>
    </citation>
    <scope>NUCLEOTIDE SEQUENCE [LARGE SCALE GENOMIC DNA]</scope>
    <source>
        <strain evidence="9 10">BB001</strain>
    </source>
</reference>
<organism evidence="9 10">
    <name type="scientific">Candidatus Nanosynbacter featherlites</name>
    <dbReference type="NCBI Taxonomy" id="2572088"/>
    <lineage>
        <taxon>Bacteria</taxon>
        <taxon>Candidatus Saccharimonadota</taxon>
        <taxon>Candidatus Saccharimonadia</taxon>
        <taxon>Candidatus Nanosynbacterales</taxon>
        <taxon>Candidatus Nanosynbacteraceae</taxon>
        <taxon>Candidatus Nanosynbacter</taxon>
    </lineage>
</organism>
<evidence type="ECO:0000256" key="4">
    <source>
        <dbReference type="ARBA" id="ARBA00022656"/>
    </source>
</evidence>
<keyword evidence="4" id="KW-0800">Toxin</keyword>
<dbReference type="PANTHER" id="PTHR38340">
    <property type="entry name" value="S-LAYER PROTEIN"/>
    <property type="match status" value="1"/>
</dbReference>
<dbReference type="GO" id="GO:0016020">
    <property type="term" value="C:membrane"/>
    <property type="evidence" value="ECO:0007669"/>
    <property type="project" value="UniProtKB-SubCell"/>
</dbReference>
<name>A0A4P9A3M0_9BACT</name>
<feature type="domain" description="Haemolysin-type calcium binding-related" evidence="8">
    <location>
        <begin position="370"/>
        <end position="419"/>
    </location>
</feature>
<dbReference type="InterPro" id="IPR018511">
    <property type="entry name" value="Hemolysin-typ_Ca-bd_CS"/>
</dbReference>
<keyword evidence="10" id="KW-1185">Reference proteome</keyword>
<evidence type="ECO:0000256" key="5">
    <source>
        <dbReference type="ARBA" id="ARBA00022737"/>
    </source>
</evidence>
<keyword evidence="6" id="KW-0843">Virulence</keyword>
<evidence type="ECO:0000313" key="9">
    <source>
        <dbReference type="EMBL" id="QCT42427.1"/>
    </source>
</evidence>
<evidence type="ECO:0000256" key="3">
    <source>
        <dbReference type="ARBA" id="ARBA00022525"/>
    </source>
</evidence>
<dbReference type="Proteomes" id="UP000310639">
    <property type="component" value="Chromosome"/>
</dbReference>
<feature type="domain" description="Haemolysin-type calcium binding-related" evidence="8">
    <location>
        <begin position="1054"/>
        <end position="1102"/>
    </location>
</feature>
<feature type="domain" description="Haemolysin-type calcium binding-related" evidence="8">
    <location>
        <begin position="715"/>
        <end position="760"/>
    </location>
</feature>
<gene>
    <name evidence="9" type="ORF">FBF37_03045</name>
</gene>
<evidence type="ECO:0000256" key="1">
    <source>
        <dbReference type="ARBA" id="ARBA00004370"/>
    </source>
</evidence>
<dbReference type="InterPro" id="IPR001343">
    <property type="entry name" value="Hemolysn_Ca-bd"/>
</dbReference>
<dbReference type="PANTHER" id="PTHR38340:SF1">
    <property type="entry name" value="S-LAYER PROTEIN"/>
    <property type="match status" value="1"/>
</dbReference>
<accession>A0A4P9A3M0</accession>
<dbReference type="InterPro" id="IPR003995">
    <property type="entry name" value="RTX_toxin_determinant-A"/>
</dbReference>
<dbReference type="GO" id="GO:0005509">
    <property type="term" value="F:calcium ion binding"/>
    <property type="evidence" value="ECO:0007669"/>
    <property type="project" value="InterPro"/>
</dbReference>
<dbReference type="GO" id="GO:0090729">
    <property type="term" value="F:toxin activity"/>
    <property type="evidence" value="ECO:0007669"/>
    <property type="project" value="UniProtKB-KW"/>
</dbReference>
<dbReference type="SUPFAM" id="SSF51120">
    <property type="entry name" value="beta-Roll"/>
    <property type="match status" value="7"/>
</dbReference>
<dbReference type="PRINTS" id="PR00313">
    <property type="entry name" value="CABNDNGRPT"/>
</dbReference>
<evidence type="ECO:0000256" key="6">
    <source>
        <dbReference type="ARBA" id="ARBA00023026"/>
    </source>
</evidence>
<feature type="domain" description="Haemolysin-type calcium binding-related" evidence="8">
    <location>
        <begin position="885"/>
        <end position="930"/>
    </location>
</feature>
<dbReference type="InterPro" id="IPR050557">
    <property type="entry name" value="RTX_toxin/Mannuronan_C5-epim"/>
</dbReference>
<comment type="subcellular location">
    <subcellularLocation>
        <location evidence="1">Membrane</location>
    </subcellularLocation>
    <subcellularLocation>
        <location evidence="2">Secreted</location>
    </subcellularLocation>
</comment>
<protein>
    <recommendedName>
        <fullName evidence="8">Haemolysin-type calcium binding-related domain-containing protein</fullName>
    </recommendedName>
</protein>
<feature type="domain" description="Haemolysin-type calcium binding-related" evidence="8">
    <location>
        <begin position="541"/>
        <end position="590"/>
    </location>
</feature>
<dbReference type="PROSITE" id="PS00330">
    <property type="entry name" value="HEMOLYSIN_CALCIUM"/>
    <property type="match status" value="9"/>
</dbReference>